<dbReference type="InterPro" id="IPR006527">
    <property type="entry name" value="F-box-assoc_dom_typ1"/>
</dbReference>
<dbReference type="PANTHER" id="PTHR31672">
    <property type="entry name" value="BNACNNG10540D PROTEIN"/>
    <property type="match status" value="1"/>
</dbReference>
<dbReference type="SUPFAM" id="SSF81383">
    <property type="entry name" value="F-box domain"/>
    <property type="match status" value="1"/>
</dbReference>
<dbReference type="SMART" id="SM00256">
    <property type="entry name" value="FBOX"/>
    <property type="match status" value="1"/>
</dbReference>
<accession>A0ABD2YDM2</accession>
<evidence type="ECO:0000259" key="1">
    <source>
        <dbReference type="SMART" id="SM00256"/>
    </source>
</evidence>
<proteinExistence type="predicted"/>
<feature type="domain" description="F-box" evidence="1">
    <location>
        <begin position="9"/>
        <end position="49"/>
    </location>
</feature>
<comment type="caution">
    <text evidence="2">The sequence shown here is derived from an EMBL/GenBank/DDBJ whole genome shotgun (WGS) entry which is preliminary data.</text>
</comment>
<sequence>MDDPVIEYLPEELILEIVSRLPLKYAVQCKCLNKNMNKFISDPNFAIHHTLRNHGTTLLHCASFRAQLFGKISLDPPHTVNYLGLGKGIKESVVSPILISPSTGRIVIQFLDTNFYCVFNPITGAYRRIPPSPFSIAKPLAIGLVDEASSPSFKLVAVFDVLDFQQRSRGKQIFKFEIFESENNSWRGLNCLKRITCDSSKFAWASDAVYLQGRLHWLRQSGDVLAFDVNNECGHLIRKPQDIIYNSLDDRSNFDVRESYYHQRQGTWFGVDTWFGIAQGSLTLAIAFREKIIIYVLEVVDGENGYWSWWRSKNEFGNHISLRDRNRNGRPVFYNGKTLIFLSGDRNLDIYEYHIKDNIWNKIGKLACWSDCIRSFHHFIPTLANIPNSKHLGQKPEPSLGDILPRLCNLRSLLLQ</sequence>
<organism evidence="2 3">
    <name type="scientific">Cinchona calisaya</name>
    <dbReference type="NCBI Taxonomy" id="153742"/>
    <lineage>
        <taxon>Eukaryota</taxon>
        <taxon>Viridiplantae</taxon>
        <taxon>Streptophyta</taxon>
        <taxon>Embryophyta</taxon>
        <taxon>Tracheophyta</taxon>
        <taxon>Spermatophyta</taxon>
        <taxon>Magnoliopsida</taxon>
        <taxon>eudicotyledons</taxon>
        <taxon>Gunneridae</taxon>
        <taxon>Pentapetalae</taxon>
        <taxon>asterids</taxon>
        <taxon>lamiids</taxon>
        <taxon>Gentianales</taxon>
        <taxon>Rubiaceae</taxon>
        <taxon>Cinchonoideae</taxon>
        <taxon>Cinchoneae</taxon>
        <taxon>Cinchona</taxon>
    </lineage>
</organism>
<protein>
    <recommendedName>
        <fullName evidence="1">F-box domain-containing protein</fullName>
    </recommendedName>
</protein>
<name>A0ABD2YDM2_9GENT</name>
<dbReference type="PANTHER" id="PTHR31672:SF13">
    <property type="entry name" value="F-BOX PROTEIN CPR30-LIKE"/>
    <property type="match status" value="1"/>
</dbReference>
<keyword evidence="3" id="KW-1185">Reference proteome</keyword>
<evidence type="ECO:0000313" key="2">
    <source>
        <dbReference type="EMBL" id="KAL3505512.1"/>
    </source>
</evidence>
<reference evidence="2 3" key="1">
    <citation type="submission" date="2024-11" db="EMBL/GenBank/DDBJ databases">
        <title>A near-complete genome assembly of Cinchona calisaya.</title>
        <authorList>
            <person name="Lian D.C."/>
            <person name="Zhao X.W."/>
            <person name="Wei L."/>
        </authorList>
    </citation>
    <scope>NUCLEOTIDE SEQUENCE [LARGE SCALE GENOMIC DNA]</scope>
    <source>
        <tissue evidence="2">Nenye</tissue>
    </source>
</reference>
<dbReference type="Gene3D" id="1.20.1280.50">
    <property type="match status" value="1"/>
</dbReference>
<dbReference type="InterPro" id="IPR001810">
    <property type="entry name" value="F-box_dom"/>
</dbReference>
<dbReference type="EMBL" id="JBJUIK010000014">
    <property type="protein sequence ID" value="KAL3505512.1"/>
    <property type="molecule type" value="Genomic_DNA"/>
</dbReference>
<evidence type="ECO:0000313" key="3">
    <source>
        <dbReference type="Proteomes" id="UP001630127"/>
    </source>
</evidence>
<dbReference type="InterPro" id="IPR050796">
    <property type="entry name" value="SCF_F-box_component"/>
</dbReference>
<dbReference type="Pfam" id="PF07734">
    <property type="entry name" value="FBA_1"/>
    <property type="match status" value="1"/>
</dbReference>
<dbReference type="InterPro" id="IPR036047">
    <property type="entry name" value="F-box-like_dom_sf"/>
</dbReference>
<dbReference type="Pfam" id="PF00646">
    <property type="entry name" value="F-box"/>
    <property type="match status" value="1"/>
</dbReference>
<dbReference type="Proteomes" id="UP001630127">
    <property type="component" value="Unassembled WGS sequence"/>
</dbReference>
<gene>
    <name evidence="2" type="ORF">ACH5RR_035353</name>
</gene>
<dbReference type="AlphaFoldDB" id="A0ABD2YDM2"/>